<sequence length="307" mass="34698">MAAQQHTSLLHVVLFAFPLKGHIQPALNLAERLNREGVSITFVSAQYQISTLQRRLSNEHTDFQLVGFSEEEPRPPNFQPDSVPGIGWAWRSADLMRNSFEKLIAELVSLAKSPICIVSDDFLSWAREVAEQFHLRWYAFHPSSASYLALDLYLPTILSDYRRLSSSHYHDDAVTHFIDSDEPICIPGIGCLEVDDLPEFLLDNFPMVPFVVVVESASNIHKAAGVLVNTHEELEKRALQALRSNSKLNPNMVEIFPIGGMFAYCRSHLGKRIYAKARGARSHKLVERSTSFISSLRLLRQPFHTVS</sequence>
<accession>A0ACC2EJA3</accession>
<evidence type="ECO:0000313" key="2">
    <source>
        <dbReference type="Proteomes" id="UP001162992"/>
    </source>
</evidence>
<evidence type="ECO:0000313" key="1">
    <source>
        <dbReference type="EMBL" id="KAJ7566566.1"/>
    </source>
</evidence>
<keyword evidence="2" id="KW-1185">Reference proteome</keyword>
<organism evidence="1 2">
    <name type="scientific">Diphasiastrum complanatum</name>
    <name type="common">Issler's clubmoss</name>
    <name type="synonym">Lycopodium complanatum</name>
    <dbReference type="NCBI Taxonomy" id="34168"/>
    <lineage>
        <taxon>Eukaryota</taxon>
        <taxon>Viridiplantae</taxon>
        <taxon>Streptophyta</taxon>
        <taxon>Embryophyta</taxon>
        <taxon>Tracheophyta</taxon>
        <taxon>Lycopodiopsida</taxon>
        <taxon>Lycopodiales</taxon>
        <taxon>Lycopodiaceae</taxon>
        <taxon>Lycopodioideae</taxon>
        <taxon>Diphasiastrum</taxon>
    </lineage>
</organism>
<comment type="caution">
    <text evidence="1">The sequence shown here is derived from an EMBL/GenBank/DDBJ whole genome shotgun (WGS) entry which is preliminary data.</text>
</comment>
<dbReference type="EMBL" id="CM055093">
    <property type="protein sequence ID" value="KAJ7566566.1"/>
    <property type="molecule type" value="Genomic_DNA"/>
</dbReference>
<name>A0ACC2EJA3_DIPCM</name>
<proteinExistence type="predicted"/>
<gene>
    <name evidence="1" type="ORF">O6H91_02G109000</name>
</gene>
<dbReference type="Proteomes" id="UP001162992">
    <property type="component" value="Chromosome 2"/>
</dbReference>
<reference evidence="2" key="1">
    <citation type="journal article" date="2024" name="Proc. Natl. Acad. Sci. U.S.A.">
        <title>Extraordinary preservation of gene collinearity over three hundred million years revealed in homosporous lycophytes.</title>
        <authorList>
            <person name="Li C."/>
            <person name="Wickell D."/>
            <person name="Kuo L.Y."/>
            <person name="Chen X."/>
            <person name="Nie B."/>
            <person name="Liao X."/>
            <person name="Peng D."/>
            <person name="Ji J."/>
            <person name="Jenkins J."/>
            <person name="Williams M."/>
            <person name="Shu S."/>
            <person name="Plott C."/>
            <person name="Barry K."/>
            <person name="Rajasekar S."/>
            <person name="Grimwood J."/>
            <person name="Han X."/>
            <person name="Sun S."/>
            <person name="Hou Z."/>
            <person name="He W."/>
            <person name="Dai G."/>
            <person name="Sun C."/>
            <person name="Schmutz J."/>
            <person name="Leebens-Mack J.H."/>
            <person name="Li F.W."/>
            <person name="Wang L."/>
        </authorList>
    </citation>
    <scope>NUCLEOTIDE SEQUENCE [LARGE SCALE GENOMIC DNA]</scope>
    <source>
        <strain evidence="2">cv. PW_Plant_1</strain>
    </source>
</reference>
<protein>
    <submittedName>
        <fullName evidence="1">Uncharacterized protein</fullName>
    </submittedName>
</protein>